<keyword evidence="2" id="KW-1185">Reference proteome</keyword>
<dbReference type="Proteomes" id="UP000306274">
    <property type="component" value="Unassembled WGS sequence"/>
</dbReference>
<dbReference type="GO" id="GO:0016740">
    <property type="term" value="F:transferase activity"/>
    <property type="evidence" value="ECO:0007669"/>
    <property type="project" value="UniProtKB-KW"/>
</dbReference>
<evidence type="ECO:0000313" key="1">
    <source>
        <dbReference type="EMBL" id="TGZ10088.1"/>
    </source>
</evidence>
<sequence>MTATATADATVRADCVADPAGTLTFELTTATAPASGAVLLLRRRGGEGTAVRLPLSSSTPGRLRAVLESATDLPEGWWDTYVEEPGSADPPAVLPGLRDLRTLVDRTPDAATAKVRWRVPYPTLDGRLAVRSWVRAPHAEAGAIRVGPAGMSVEGVLYGAGAGEDAVVEARLQGDPARLHRVPLTATGEPGGFAFTLPYAPLVTGPVAGEQLWWLWLIPAPGAKAVRISRILDDVWTRHKTFVYPGRPVAGGAMATPCYSVGNDLCVRVEPRPATA</sequence>
<reference evidence="1 2" key="1">
    <citation type="submission" date="2019-04" db="EMBL/GenBank/DDBJ databases">
        <title>Streptomyces rhizosphaericola sp. nov., an actinobacterium isolated from the wheat rhizosphere.</title>
        <authorList>
            <person name="Vargas Hoyos H.A."/>
            <person name="Santos S.N."/>
            <person name="Genuario D.B."/>
            <person name="Melo I.S."/>
            <person name="Da Silva L.J."/>
            <person name="Da Silva F.S.P."/>
            <person name="Zucchi T.D."/>
        </authorList>
    </citation>
    <scope>NUCLEOTIDE SEQUENCE [LARGE SCALE GENOMIC DNA]</scope>
    <source>
        <strain evidence="1 2">1AS2c</strain>
    </source>
</reference>
<gene>
    <name evidence="1" type="ORF">E5Z02_11850</name>
</gene>
<organism evidence="1 2">
    <name type="scientific">Streptomyces rhizosphaericola</name>
    <dbReference type="NCBI Taxonomy" id="2564098"/>
    <lineage>
        <taxon>Bacteria</taxon>
        <taxon>Bacillati</taxon>
        <taxon>Actinomycetota</taxon>
        <taxon>Actinomycetes</taxon>
        <taxon>Kitasatosporales</taxon>
        <taxon>Streptomycetaceae</taxon>
        <taxon>Streptomyces</taxon>
    </lineage>
</organism>
<dbReference type="RefSeq" id="WP_136016159.1">
    <property type="nucleotide sequence ID" value="NZ_SRZK01000091.1"/>
</dbReference>
<evidence type="ECO:0000313" key="2">
    <source>
        <dbReference type="Proteomes" id="UP000306274"/>
    </source>
</evidence>
<comment type="caution">
    <text evidence="1">The sequence shown here is derived from an EMBL/GenBank/DDBJ whole genome shotgun (WGS) entry which is preliminary data.</text>
</comment>
<keyword evidence="1" id="KW-0808">Transferase</keyword>
<dbReference type="EMBL" id="SRZK01000091">
    <property type="protein sequence ID" value="TGZ10088.1"/>
    <property type="molecule type" value="Genomic_DNA"/>
</dbReference>
<name>A0ABY2PG90_9ACTN</name>
<protein>
    <submittedName>
        <fullName evidence="1">Transferase</fullName>
    </submittedName>
</protein>
<accession>A0ABY2PG90</accession>
<proteinExistence type="predicted"/>